<dbReference type="GO" id="GO:0016020">
    <property type="term" value="C:membrane"/>
    <property type="evidence" value="ECO:0007669"/>
    <property type="project" value="UniProtKB-SubCell"/>
</dbReference>
<comment type="subcellular location">
    <subcellularLocation>
        <location evidence="1">Membrane</location>
        <topology evidence="1">Single-pass membrane protein</topology>
    </subcellularLocation>
</comment>
<feature type="domain" description="Malectin-like" evidence="2">
    <location>
        <begin position="2"/>
        <end position="63"/>
    </location>
</feature>
<dbReference type="Pfam" id="PF12819">
    <property type="entry name" value="Malectin_like"/>
    <property type="match status" value="1"/>
</dbReference>
<dbReference type="STRING" id="4572.M7ZBY5"/>
<sequence>MQRSFDIYNAGDVLHRGFSPSRLQASSLYNSGQFLYNGDAVYTLNKTRGSSLPPLINAFEVYSLLRKENFTTDSEDDVKTPNILLDKNLEPDATVYDDCYYSGGAYYYMQTADDDQE</sequence>
<accession>M7ZBY5</accession>
<name>M7ZBY5_TRIUA</name>
<proteinExistence type="predicted"/>
<dbReference type="AlphaFoldDB" id="M7ZBY5"/>
<evidence type="ECO:0000256" key="1">
    <source>
        <dbReference type="ARBA" id="ARBA00004167"/>
    </source>
</evidence>
<dbReference type="EMBL" id="KD284728">
    <property type="protein sequence ID" value="EMS45599.1"/>
    <property type="molecule type" value="Genomic_DNA"/>
</dbReference>
<reference evidence="3" key="1">
    <citation type="journal article" date="2013" name="Nature">
        <title>Draft genome of the wheat A-genome progenitor Triticum urartu.</title>
        <authorList>
            <person name="Ling H.Q."/>
            <person name="Zhao S."/>
            <person name="Liu D."/>
            <person name="Wang J."/>
            <person name="Sun H."/>
            <person name="Zhang C."/>
            <person name="Fan H."/>
            <person name="Li D."/>
            <person name="Dong L."/>
            <person name="Tao Y."/>
            <person name="Gao C."/>
            <person name="Wu H."/>
            <person name="Li Y."/>
            <person name="Cui Y."/>
            <person name="Guo X."/>
            <person name="Zheng S."/>
            <person name="Wang B."/>
            <person name="Yu K."/>
            <person name="Liang Q."/>
            <person name="Yang W."/>
            <person name="Lou X."/>
            <person name="Chen J."/>
            <person name="Feng M."/>
            <person name="Jian J."/>
            <person name="Zhang X."/>
            <person name="Luo G."/>
            <person name="Jiang Y."/>
            <person name="Liu J."/>
            <person name="Wang Z."/>
            <person name="Sha Y."/>
            <person name="Zhang B."/>
            <person name="Wu H."/>
            <person name="Tang D."/>
            <person name="Shen Q."/>
            <person name="Xue P."/>
            <person name="Zou S."/>
            <person name="Wang X."/>
            <person name="Liu X."/>
            <person name="Wang F."/>
            <person name="Yang Y."/>
            <person name="An X."/>
            <person name="Dong Z."/>
            <person name="Zhang K."/>
            <person name="Zhang X."/>
            <person name="Luo M.C."/>
            <person name="Dvorak J."/>
            <person name="Tong Y."/>
            <person name="Wang J."/>
            <person name="Yang H."/>
            <person name="Li Z."/>
            <person name="Wang D."/>
            <person name="Zhang A."/>
            <person name="Wang J."/>
        </authorList>
    </citation>
    <scope>NUCLEOTIDE SEQUENCE</scope>
</reference>
<gene>
    <name evidence="3" type="ORF">TRIUR3_25377</name>
</gene>
<protein>
    <recommendedName>
        <fullName evidence="2">Malectin-like domain-containing protein</fullName>
    </recommendedName>
</protein>
<evidence type="ECO:0000313" key="3">
    <source>
        <dbReference type="EMBL" id="EMS45599.1"/>
    </source>
</evidence>
<organism evidence="3">
    <name type="scientific">Triticum urartu</name>
    <name type="common">Red wild einkorn</name>
    <name type="synonym">Crithodium urartu</name>
    <dbReference type="NCBI Taxonomy" id="4572"/>
    <lineage>
        <taxon>Eukaryota</taxon>
        <taxon>Viridiplantae</taxon>
        <taxon>Streptophyta</taxon>
        <taxon>Embryophyta</taxon>
        <taxon>Tracheophyta</taxon>
        <taxon>Spermatophyta</taxon>
        <taxon>Magnoliopsida</taxon>
        <taxon>Liliopsida</taxon>
        <taxon>Poales</taxon>
        <taxon>Poaceae</taxon>
        <taxon>BOP clade</taxon>
        <taxon>Pooideae</taxon>
        <taxon>Triticodae</taxon>
        <taxon>Triticeae</taxon>
        <taxon>Triticinae</taxon>
        <taxon>Triticum</taxon>
    </lineage>
</organism>
<dbReference type="InterPro" id="IPR024788">
    <property type="entry name" value="Malectin-like_Carb-bd_dom"/>
</dbReference>
<evidence type="ECO:0000259" key="2">
    <source>
        <dbReference type="Pfam" id="PF12819"/>
    </source>
</evidence>